<evidence type="ECO:0000313" key="2">
    <source>
        <dbReference type="EMBL" id="PCH33005.1"/>
    </source>
</evidence>
<evidence type="ECO:0000256" key="1">
    <source>
        <dbReference type="SAM" id="MobiDB-lite"/>
    </source>
</evidence>
<dbReference type="STRING" id="742152.A0A2H3IUA1"/>
<evidence type="ECO:0008006" key="4">
    <source>
        <dbReference type="Google" id="ProtNLM"/>
    </source>
</evidence>
<feature type="compositionally biased region" description="Low complexity" evidence="1">
    <location>
        <begin position="235"/>
        <end position="251"/>
    </location>
</feature>
<keyword evidence="3" id="KW-1185">Reference proteome</keyword>
<proteinExistence type="predicted"/>
<name>A0A2H3IUA1_WOLCO</name>
<accession>A0A2H3IUA1</accession>
<feature type="region of interest" description="Disordered" evidence="1">
    <location>
        <begin position="224"/>
        <end position="251"/>
    </location>
</feature>
<feature type="region of interest" description="Disordered" evidence="1">
    <location>
        <begin position="268"/>
        <end position="312"/>
    </location>
</feature>
<dbReference type="EMBL" id="KB467831">
    <property type="protein sequence ID" value="PCH33005.1"/>
    <property type="molecule type" value="Genomic_DNA"/>
</dbReference>
<evidence type="ECO:0000313" key="3">
    <source>
        <dbReference type="Proteomes" id="UP000218811"/>
    </source>
</evidence>
<sequence length="500" mass="57555">MGPVYPPKPESADWCQFTPMPTAWEDFDPKWKSKVKEPDAFDNDKIKLKDWWIDMEQYISSNKQLLMTSSQKIETAFSYIRGSKVKSWKESFYRKYYNRTQLWWSISWERFQWELFNKFDDPDRKKKAFHAMQALSMKLGQSTDYFTDLETLCEEAEFDMDNSYILELIEKNVPRDVFLPTYMSFAQAKEENGQPRPIPTDYPTWKNSIEHTDHYLFRINESMKSHQNTSKPTQRRPTTNNATNTNTATPPQRMARMEIPCRNCGNKKKDWADRSKCTSPTWHTPDWKQSKGLPTYTSKEVPTSNQRARATTEIPTASTSGITEIPPSSQEQMREMKILKPSTQVSAPNFNKFSILKIEDVNNVDDSAGNDMRIDHIPSGSTMDYMGSLPAPDIDDEDCESVASDDSFCTCPEGSSEEAWQRAQAVLNSSNKDKDGDIVMTPADETPKKKYTKRKTTTFDIFIDHPRAIAPQKGSSEAAGYDLFAAKEKYISHANVKEKV</sequence>
<dbReference type="Proteomes" id="UP000218811">
    <property type="component" value="Unassembled WGS sequence"/>
</dbReference>
<organism evidence="2 3">
    <name type="scientific">Wolfiporia cocos (strain MD-104)</name>
    <name type="common">Brown rot fungus</name>
    <dbReference type="NCBI Taxonomy" id="742152"/>
    <lineage>
        <taxon>Eukaryota</taxon>
        <taxon>Fungi</taxon>
        <taxon>Dikarya</taxon>
        <taxon>Basidiomycota</taxon>
        <taxon>Agaricomycotina</taxon>
        <taxon>Agaricomycetes</taxon>
        <taxon>Polyporales</taxon>
        <taxon>Phaeolaceae</taxon>
        <taxon>Wolfiporia</taxon>
    </lineage>
</organism>
<protein>
    <recommendedName>
        <fullName evidence="4">Retrotransposon gag domain-containing protein</fullName>
    </recommendedName>
</protein>
<dbReference type="OrthoDB" id="3268757at2759"/>
<feature type="compositionally biased region" description="Polar residues" evidence="1">
    <location>
        <begin position="295"/>
        <end position="312"/>
    </location>
</feature>
<dbReference type="AlphaFoldDB" id="A0A2H3IUA1"/>
<gene>
    <name evidence="2" type="ORF">WOLCODRAFT_147115</name>
</gene>
<reference evidence="2 3" key="1">
    <citation type="journal article" date="2012" name="Science">
        <title>The Paleozoic origin of enzymatic lignin decomposition reconstructed from 31 fungal genomes.</title>
        <authorList>
            <person name="Floudas D."/>
            <person name="Binder M."/>
            <person name="Riley R."/>
            <person name="Barry K."/>
            <person name="Blanchette R.A."/>
            <person name="Henrissat B."/>
            <person name="Martinez A.T."/>
            <person name="Otillar R."/>
            <person name="Spatafora J.W."/>
            <person name="Yadav J.S."/>
            <person name="Aerts A."/>
            <person name="Benoit I."/>
            <person name="Boyd A."/>
            <person name="Carlson A."/>
            <person name="Copeland A."/>
            <person name="Coutinho P.M."/>
            <person name="de Vries R.P."/>
            <person name="Ferreira P."/>
            <person name="Findley K."/>
            <person name="Foster B."/>
            <person name="Gaskell J."/>
            <person name="Glotzer D."/>
            <person name="Gorecki P."/>
            <person name="Heitman J."/>
            <person name="Hesse C."/>
            <person name="Hori C."/>
            <person name="Igarashi K."/>
            <person name="Jurgens J.A."/>
            <person name="Kallen N."/>
            <person name="Kersten P."/>
            <person name="Kohler A."/>
            <person name="Kuees U."/>
            <person name="Kumar T.K.A."/>
            <person name="Kuo A."/>
            <person name="LaButti K."/>
            <person name="Larrondo L.F."/>
            <person name="Lindquist E."/>
            <person name="Ling A."/>
            <person name="Lombard V."/>
            <person name="Lucas S."/>
            <person name="Lundell T."/>
            <person name="Martin R."/>
            <person name="McLaughlin D.J."/>
            <person name="Morgenstern I."/>
            <person name="Morin E."/>
            <person name="Murat C."/>
            <person name="Nagy L.G."/>
            <person name="Nolan M."/>
            <person name="Ohm R.A."/>
            <person name="Patyshakuliyeva A."/>
            <person name="Rokas A."/>
            <person name="Ruiz-Duenas F.J."/>
            <person name="Sabat G."/>
            <person name="Salamov A."/>
            <person name="Samejima M."/>
            <person name="Schmutz J."/>
            <person name="Slot J.C."/>
            <person name="St John F."/>
            <person name="Stenlid J."/>
            <person name="Sun H."/>
            <person name="Sun S."/>
            <person name="Syed K."/>
            <person name="Tsang A."/>
            <person name="Wiebenga A."/>
            <person name="Young D."/>
            <person name="Pisabarro A."/>
            <person name="Eastwood D.C."/>
            <person name="Martin F."/>
            <person name="Cullen D."/>
            <person name="Grigoriev I.V."/>
            <person name="Hibbett D.S."/>
        </authorList>
    </citation>
    <scope>NUCLEOTIDE SEQUENCE [LARGE SCALE GENOMIC DNA]</scope>
    <source>
        <strain evidence="2 3">MD-104</strain>
    </source>
</reference>